<dbReference type="PANTHER" id="PTHR36832">
    <property type="entry name" value="SLR1174 PROTEIN-RELATED"/>
    <property type="match status" value="1"/>
</dbReference>
<organism evidence="2 3">
    <name type="scientific">Paenibacillus medicaginis</name>
    <dbReference type="NCBI Taxonomy" id="1470560"/>
    <lineage>
        <taxon>Bacteria</taxon>
        <taxon>Bacillati</taxon>
        <taxon>Bacillota</taxon>
        <taxon>Bacilli</taxon>
        <taxon>Bacillales</taxon>
        <taxon>Paenibacillaceae</taxon>
        <taxon>Paenibacillus</taxon>
    </lineage>
</organism>
<accession>A0ABV5C7U0</accession>
<dbReference type="Proteomes" id="UP001580430">
    <property type="component" value="Unassembled WGS sequence"/>
</dbReference>
<feature type="transmembrane region" description="Helical" evidence="1">
    <location>
        <begin position="211"/>
        <end position="229"/>
    </location>
</feature>
<gene>
    <name evidence="2" type="ORF">ACE5LO_24740</name>
</gene>
<keyword evidence="1" id="KW-0812">Transmembrane</keyword>
<evidence type="ECO:0000313" key="3">
    <source>
        <dbReference type="Proteomes" id="UP001580430"/>
    </source>
</evidence>
<proteinExistence type="predicted"/>
<protein>
    <submittedName>
        <fullName evidence="2">ABC transporter permease</fullName>
    </submittedName>
</protein>
<name>A0ABV5C7U0_9BACL</name>
<dbReference type="InterPro" id="IPR010390">
    <property type="entry name" value="ABC-2_transporter-like"/>
</dbReference>
<dbReference type="RefSeq" id="WP_375522598.1">
    <property type="nucleotide sequence ID" value="NZ_JBHIRY010000039.1"/>
</dbReference>
<keyword evidence="3" id="KW-1185">Reference proteome</keyword>
<feature type="transmembrane region" description="Helical" evidence="1">
    <location>
        <begin position="241"/>
        <end position="259"/>
    </location>
</feature>
<keyword evidence="1" id="KW-0472">Membrane</keyword>
<evidence type="ECO:0000256" key="1">
    <source>
        <dbReference type="SAM" id="Phobius"/>
    </source>
</evidence>
<reference evidence="2 3" key="1">
    <citation type="submission" date="2024-09" db="EMBL/GenBank/DDBJ databases">
        <title>Paenibacillus zeirhizospherea sp. nov., isolated from surface of the maize (Zea mays) roots in a horticulture field, Hungary.</title>
        <authorList>
            <person name="Marton D."/>
            <person name="Farkas M."/>
            <person name="Bedics A."/>
            <person name="Toth E."/>
            <person name="Tancsics A."/>
            <person name="Boka K."/>
            <person name="Marati G."/>
            <person name="Kriszt B."/>
            <person name="Cserhati M."/>
        </authorList>
    </citation>
    <scope>NUCLEOTIDE SEQUENCE [LARGE SCALE GENOMIC DNA]</scope>
    <source>
        <strain evidence="2 3">JCM 18446</strain>
    </source>
</reference>
<feature type="transmembrane region" description="Helical" evidence="1">
    <location>
        <begin position="31"/>
        <end position="52"/>
    </location>
</feature>
<dbReference type="PANTHER" id="PTHR36832:SF1">
    <property type="entry name" value="SLR1174 PROTEIN"/>
    <property type="match status" value="1"/>
</dbReference>
<feature type="transmembrane region" description="Helical" evidence="1">
    <location>
        <begin position="150"/>
        <end position="177"/>
    </location>
</feature>
<feature type="transmembrane region" description="Helical" evidence="1">
    <location>
        <begin position="119"/>
        <end position="138"/>
    </location>
</feature>
<dbReference type="EMBL" id="JBHIRY010000039">
    <property type="protein sequence ID" value="MFB5763589.1"/>
    <property type="molecule type" value="Genomic_DNA"/>
</dbReference>
<keyword evidence="1" id="KW-1133">Transmembrane helix</keyword>
<evidence type="ECO:0000313" key="2">
    <source>
        <dbReference type="EMBL" id="MFB5763589.1"/>
    </source>
</evidence>
<dbReference type="Pfam" id="PF06182">
    <property type="entry name" value="ABC2_membrane_6"/>
    <property type="match status" value="1"/>
</dbReference>
<comment type="caution">
    <text evidence="2">The sequence shown here is derived from an EMBL/GenBank/DDBJ whole genome shotgun (WGS) entry which is preliminary data.</text>
</comment>
<sequence>MAMIKFLHPVKTFYYIARQSFLNSMVFRANYFIDFFIDIVFIYLSVSLWSVIFMDNPENSIVSKSELITYMGLARIVARIDMGFVWEIQNRILNGEIASELTKPINIKFYHFSQEVGSYFNNLIIKILPIYLLMIIVFDMKTPINITQFSLFLVSLLFSFLLIFNINFITAIMAFWITKLFSLSVFKDQTIRLLSGAIVPLWFFPDSVLSVVKYLPFSGIVFMPINIYLNKITNEEIINAFLVQIIWIIVTSSIGRYLWFRATRRISINGG</sequence>